<gene>
    <name evidence="1" type="ORF">ACD_78C00104G0004</name>
</gene>
<organism evidence="1">
    <name type="scientific">uncultured bacterium</name>
    <name type="common">gcode 4</name>
    <dbReference type="NCBI Taxonomy" id="1234023"/>
    <lineage>
        <taxon>Bacteria</taxon>
        <taxon>environmental samples</taxon>
    </lineage>
</organism>
<reference evidence="1" key="1">
    <citation type="journal article" date="2012" name="Science">
        <title>Fermentation, hydrogen, and sulfur metabolism in multiple uncultivated bacterial phyla.</title>
        <authorList>
            <person name="Wrighton K.C."/>
            <person name="Thomas B.C."/>
            <person name="Sharon I."/>
            <person name="Miller C.S."/>
            <person name="Castelle C.J."/>
            <person name="VerBerkmoes N.C."/>
            <person name="Wilkins M.J."/>
            <person name="Hettich R.L."/>
            <person name="Lipton M.S."/>
            <person name="Williams K.H."/>
            <person name="Long P.E."/>
            <person name="Banfield J.F."/>
        </authorList>
    </citation>
    <scope>NUCLEOTIDE SEQUENCE [LARGE SCALE GENOMIC DNA]</scope>
</reference>
<sequence length="114" mass="13293">MDFSTYSKSELQTLLKSLKSYRALEKFVGRRSRAIFARVQSGTKLYRVEHFGEANRSILESIAVSAYARHFGETIDIKAIEWKQNDAIHWGIRIFSGDDMMDISFQEVENRLKR</sequence>
<dbReference type="AlphaFoldDB" id="K1XIU0"/>
<proteinExistence type="predicted"/>
<accession>K1XIU0</accession>
<name>K1XIU0_9BACT</name>
<comment type="caution">
    <text evidence="1">The sequence shown here is derived from an EMBL/GenBank/DDBJ whole genome shotgun (WGS) entry which is preliminary data.</text>
</comment>
<evidence type="ECO:0000313" key="1">
    <source>
        <dbReference type="EMBL" id="EKD30265.1"/>
    </source>
</evidence>
<protein>
    <submittedName>
        <fullName evidence="1">Uncharacterized protein</fullName>
    </submittedName>
</protein>
<dbReference type="EMBL" id="AMFJ01034104">
    <property type="protein sequence ID" value="EKD30265.1"/>
    <property type="molecule type" value="Genomic_DNA"/>
</dbReference>